<dbReference type="PROSITE" id="PS50043">
    <property type="entry name" value="HTH_LUXR_2"/>
    <property type="match status" value="1"/>
</dbReference>
<evidence type="ECO:0000256" key="2">
    <source>
        <dbReference type="ARBA" id="ARBA00023012"/>
    </source>
</evidence>
<evidence type="ECO:0000256" key="1">
    <source>
        <dbReference type="ARBA" id="ARBA00022553"/>
    </source>
</evidence>
<keyword evidence="10" id="KW-1185">Reference proteome</keyword>
<dbReference type="GO" id="GO:0003677">
    <property type="term" value="F:DNA binding"/>
    <property type="evidence" value="ECO:0007669"/>
    <property type="project" value="UniProtKB-KW"/>
</dbReference>
<dbReference type="Gene3D" id="3.40.50.2300">
    <property type="match status" value="1"/>
</dbReference>
<evidence type="ECO:0000256" key="4">
    <source>
        <dbReference type="ARBA" id="ARBA00023125"/>
    </source>
</evidence>
<dbReference type="Proteomes" id="UP000324758">
    <property type="component" value="Unassembled WGS sequence"/>
</dbReference>
<organism evidence="9 10">
    <name type="scientific">Bradyrhizobium rifense</name>
    <dbReference type="NCBI Taxonomy" id="515499"/>
    <lineage>
        <taxon>Bacteria</taxon>
        <taxon>Pseudomonadati</taxon>
        <taxon>Pseudomonadota</taxon>
        <taxon>Alphaproteobacteria</taxon>
        <taxon>Hyphomicrobiales</taxon>
        <taxon>Nitrobacteraceae</taxon>
        <taxon>Bradyrhizobium</taxon>
    </lineage>
</organism>
<dbReference type="Gene3D" id="1.10.10.10">
    <property type="entry name" value="Winged helix-like DNA-binding domain superfamily/Winged helix DNA-binding domain"/>
    <property type="match status" value="1"/>
</dbReference>
<dbReference type="NCBIfam" id="NF006900">
    <property type="entry name" value="PRK09390.1"/>
    <property type="match status" value="1"/>
</dbReference>
<evidence type="ECO:0000256" key="5">
    <source>
        <dbReference type="ARBA" id="ARBA00023163"/>
    </source>
</evidence>
<dbReference type="OrthoDB" id="9782655at2"/>
<name>A0A5D3K7Z8_9BRAD</name>
<dbReference type="GO" id="GO:0000160">
    <property type="term" value="P:phosphorelay signal transduction system"/>
    <property type="evidence" value="ECO:0007669"/>
    <property type="project" value="UniProtKB-KW"/>
</dbReference>
<dbReference type="InterPro" id="IPR016032">
    <property type="entry name" value="Sig_transdc_resp-reg_C-effctor"/>
</dbReference>
<dbReference type="InterPro" id="IPR001789">
    <property type="entry name" value="Sig_transdc_resp-reg_receiver"/>
</dbReference>
<protein>
    <submittedName>
        <fullName evidence="9">Response regulator transcription factor FixJ</fullName>
    </submittedName>
</protein>
<keyword evidence="2" id="KW-0902">Two-component regulatory system</keyword>
<keyword evidence="3" id="KW-0805">Transcription regulation</keyword>
<dbReference type="RefSeq" id="WP_148775442.1">
    <property type="nucleotide sequence ID" value="NZ_VSSS01000044.1"/>
</dbReference>
<dbReference type="AlphaFoldDB" id="A0A5D3K7Z8"/>
<keyword evidence="4" id="KW-0238">DNA-binding</keyword>
<dbReference type="Pfam" id="PF00196">
    <property type="entry name" value="GerE"/>
    <property type="match status" value="1"/>
</dbReference>
<sequence>MTTKGHVYVIDDDEAMRDSLNFLLDSSGFGVTLFDNALSFLDALPGLAFGCVVSDIRMPGLDGIELLKRTKAQNSPFPILIMTGHGDVPLAVEAMKLGAVDFLEKPFEDDRLVTMIEAAIRQAEPVAKNEAVAHDIAARVTSLSPRERQVMVALIAGLSNKLIAREYDISPRTIEVYRANVMTKMQANSLSELVRLAMRAGLIKD</sequence>
<dbReference type="CDD" id="cd17537">
    <property type="entry name" value="REC_FixJ"/>
    <property type="match status" value="1"/>
</dbReference>
<dbReference type="SMART" id="SM00421">
    <property type="entry name" value="HTH_LUXR"/>
    <property type="match status" value="1"/>
</dbReference>
<accession>A0A5D3K7Z8</accession>
<feature type="domain" description="Response regulatory" evidence="8">
    <location>
        <begin position="6"/>
        <end position="120"/>
    </location>
</feature>
<gene>
    <name evidence="9" type="ORF">FXB40_28505</name>
</gene>
<dbReference type="PROSITE" id="PS50110">
    <property type="entry name" value="RESPONSE_REGULATORY"/>
    <property type="match status" value="1"/>
</dbReference>
<dbReference type="InterPro" id="IPR011006">
    <property type="entry name" value="CheY-like_superfamily"/>
</dbReference>
<dbReference type="SUPFAM" id="SSF52172">
    <property type="entry name" value="CheY-like"/>
    <property type="match status" value="1"/>
</dbReference>
<evidence type="ECO:0000256" key="6">
    <source>
        <dbReference type="PROSITE-ProRule" id="PRU00169"/>
    </source>
</evidence>
<feature type="modified residue" description="4-aspartylphosphate" evidence="6">
    <location>
        <position position="55"/>
    </location>
</feature>
<proteinExistence type="predicted"/>
<evidence type="ECO:0000259" key="7">
    <source>
        <dbReference type="PROSITE" id="PS50043"/>
    </source>
</evidence>
<keyword evidence="1 6" id="KW-0597">Phosphoprotein</keyword>
<feature type="domain" description="HTH luxR-type" evidence="7">
    <location>
        <begin position="136"/>
        <end position="201"/>
    </location>
</feature>
<reference evidence="9 10" key="1">
    <citation type="submission" date="2019-08" db="EMBL/GenBank/DDBJ databases">
        <title>Bradyrhizobium hipponensis sp. nov., a rhizobium isolated from a Lupinus angustifolius root nodule in Tunisia.</title>
        <authorList>
            <person name="Off K."/>
            <person name="Rejili M."/>
            <person name="Mars M."/>
            <person name="Brachmann A."/>
            <person name="Marin M."/>
        </authorList>
    </citation>
    <scope>NUCLEOTIDE SEQUENCE [LARGE SCALE GENOMIC DNA]</scope>
    <source>
        <strain evidence="9 10">CTAW71</strain>
    </source>
</reference>
<evidence type="ECO:0000259" key="8">
    <source>
        <dbReference type="PROSITE" id="PS50110"/>
    </source>
</evidence>
<dbReference type="GO" id="GO:0006355">
    <property type="term" value="P:regulation of DNA-templated transcription"/>
    <property type="evidence" value="ECO:0007669"/>
    <property type="project" value="InterPro"/>
</dbReference>
<keyword evidence="5" id="KW-0804">Transcription</keyword>
<dbReference type="SMART" id="SM00448">
    <property type="entry name" value="REC"/>
    <property type="match status" value="1"/>
</dbReference>
<dbReference type="PANTHER" id="PTHR44688:SF16">
    <property type="entry name" value="DNA-BINDING TRANSCRIPTIONAL ACTIVATOR DEVR_DOSR"/>
    <property type="match status" value="1"/>
</dbReference>
<dbReference type="PROSITE" id="PS00622">
    <property type="entry name" value="HTH_LUXR_1"/>
    <property type="match status" value="1"/>
</dbReference>
<evidence type="ECO:0000256" key="3">
    <source>
        <dbReference type="ARBA" id="ARBA00023015"/>
    </source>
</evidence>
<evidence type="ECO:0000313" key="10">
    <source>
        <dbReference type="Proteomes" id="UP000324758"/>
    </source>
</evidence>
<dbReference type="PRINTS" id="PR00038">
    <property type="entry name" value="HTHLUXR"/>
</dbReference>
<dbReference type="InterPro" id="IPR000792">
    <property type="entry name" value="Tscrpt_reg_LuxR_C"/>
</dbReference>
<dbReference type="InterPro" id="IPR036388">
    <property type="entry name" value="WH-like_DNA-bd_sf"/>
</dbReference>
<dbReference type="PANTHER" id="PTHR44688">
    <property type="entry name" value="DNA-BINDING TRANSCRIPTIONAL ACTIVATOR DEVR_DOSR"/>
    <property type="match status" value="1"/>
</dbReference>
<dbReference type="EMBL" id="VSSS01000044">
    <property type="protein sequence ID" value="TYL91503.1"/>
    <property type="molecule type" value="Genomic_DNA"/>
</dbReference>
<dbReference type="Pfam" id="PF00072">
    <property type="entry name" value="Response_reg"/>
    <property type="match status" value="1"/>
</dbReference>
<dbReference type="FunFam" id="3.40.50.2300:FF:000018">
    <property type="entry name" value="DNA-binding transcriptional regulator NtrC"/>
    <property type="match status" value="1"/>
</dbReference>
<dbReference type="SUPFAM" id="SSF46894">
    <property type="entry name" value="C-terminal effector domain of the bipartite response regulators"/>
    <property type="match status" value="1"/>
</dbReference>
<dbReference type="CDD" id="cd06170">
    <property type="entry name" value="LuxR_C_like"/>
    <property type="match status" value="1"/>
</dbReference>
<comment type="caution">
    <text evidence="9">The sequence shown here is derived from an EMBL/GenBank/DDBJ whole genome shotgun (WGS) entry which is preliminary data.</text>
</comment>
<evidence type="ECO:0000313" key="9">
    <source>
        <dbReference type="EMBL" id="TYL91503.1"/>
    </source>
</evidence>